<evidence type="ECO:0000256" key="7">
    <source>
        <dbReference type="ARBA" id="ARBA00023118"/>
    </source>
</evidence>
<feature type="non-terminal residue" evidence="11">
    <location>
        <position position="1"/>
    </location>
</feature>
<evidence type="ECO:0000256" key="8">
    <source>
        <dbReference type="ARBA" id="ARBA00023157"/>
    </source>
</evidence>
<evidence type="ECO:0000256" key="5">
    <source>
        <dbReference type="ARBA" id="ARBA00022525"/>
    </source>
</evidence>
<dbReference type="GO" id="GO:0051607">
    <property type="term" value="P:defense response to virus"/>
    <property type="evidence" value="ECO:0007669"/>
    <property type="project" value="UniProtKB-KW"/>
</dbReference>
<feature type="non-terminal residue" evidence="11">
    <location>
        <position position="188"/>
    </location>
</feature>
<dbReference type="OrthoDB" id="9395915at2759"/>
<evidence type="ECO:0000256" key="2">
    <source>
        <dbReference type="ARBA" id="ARBA00004613"/>
    </source>
</evidence>
<evidence type="ECO:0000256" key="10">
    <source>
        <dbReference type="SAM" id="SignalP"/>
    </source>
</evidence>
<dbReference type="EMBL" id="VYZB01000168">
    <property type="protein sequence ID" value="NWS70526.1"/>
    <property type="molecule type" value="Genomic_DNA"/>
</dbReference>
<accession>A0A7K5HMC4</accession>
<keyword evidence="6 10" id="KW-0732">Signal</keyword>
<dbReference type="PANTHER" id="PTHR11691">
    <property type="entry name" value="TYPE I INTERFERON"/>
    <property type="match status" value="1"/>
</dbReference>
<dbReference type="Gene3D" id="1.20.1250.10">
    <property type="match status" value="1"/>
</dbReference>
<evidence type="ECO:0000313" key="12">
    <source>
        <dbReference type="Proteomes" id="UP000549499"/>
    </source>
</evidence>
<dbReference type="InterPro" id="IPR009079">
    <property type="entry name" value="4_helix_cytokine-like_core"/>
</dbReference>
<evidence type="ECO:0000313" key="11">
    <source>
        <dbReference type="EMBL" id="NWS70526.1"/>
    </source>
</evidence>
<dbReference type="SUPFAM" id="SSF47266">
    <property type="entry name" value="4-helical cytokines"/>
    <property type="match status" value="1"/>
</dbReference>
<dbReference type="AlphaFoldDB" id="A0A7K5HMC4"/>
<dbReference type="SMART" id="SM00076">
    <property type="entry name" value="IFabd"/>
    <property type="match status" value="1"/>
</dbReference>
<comment type="similarity">
    <text evidence="3 9">Belongs to the alpha/beta interferon family.</text>
</comment>
<dbReference type="PROSITE" id="PS00252">
    <property type="entry name" value="INTERFERON_A_B_D"/>
    <property type="match status" value="1"/>
</dbReference>
<dbReference type="InterPro" id="IPR000471">
    <property type="entry name" value="Interferon_alpha/beta/delta"/>
</dbReference>
<dbReference type="Proteomes" id="UP000549499">
    <property type="component" value="Unassembled WGS sequence"/>
</dbReference>
<evidence type="ECO:0000256" key="3">
    <source>
        <dbReference type="ARBA" id="ARBA00011033"/>
    </source>
</evidence>
<dbReference type="GO" id="GO:0006955">
    <property type="term" value="P:immune response"/>
    <property type="evidence" value="ECO:0007669"/>
    <property type="project" value="UniProtKB-ARBA"/>
</dbReference>
<evidence type="ECO:0000256" key="1">
    <source>
        <dbReference type="ARBA" id="ARBA00002718"/>
    </source>
</evidence>
<evidence type="ECO:0000256" key="4">
    <source>
        <dbReference type="ARBA" id="ARBA00022514"/>
    </source>
</evidence>
<evidence type="ECO:0000256" key="9">
    <source>
        <dbReference type="RuleBase" id="RU000436"/>
    </source>
</evidence>
<organism evidence="11 12">
    <name type="scientific">Crotophaga sulcirostris</name>
    <name type="common">Groove-billed ani</name>
    <dbReference type="NCBI Taxonomy" id="33598"/>
    <lineage>
        <taxon>Eukaryota</taxon>
        <taxon>Metazoa</taxon>
        <taxon>Chordata</taxon>
        <taxon>Craniata</taxon>
        <taxon>Vertebrata</taxon>
        <taxon>Euteleostomi</taxon>
        <taxon>Archelosauria</taxon>
        <taxon>Archosauria</taxon>
        <taxon>Dinosauria</taxon>
        <taxon>Saurischia</taxon>
        <taxon>Theropoda</taxon>
        <taxon>Coelurosauria</taxon>
        <taxon>Aves</taxon>
        <taxon>Neognathae</taxon>
        <taxon>Neoaves</taxon>
        <taxon>Otidimorphae</taxon>
        <taxon>Cuculiformes</taxon>
        <taxon>Crotophagidae</taxon>
        <taxon>Crotophaga</taxon>
    </lineage>
</organism>
<feature type="chain" id="PRO_5029666683" evidence="10">
    <location>
        <begin position="31"/>
        <end position="188"/>
    </location>
</feature>
<evidence type="ECO:0000256" key="6">
    <source>
        <dbReference type="ARBA" id="ARBA00022729"/>
    </source>
</evidence>
<comment type="subcellular location">
    <subcellularLocation>
        <location evidence="2">Secreted</location>
    </subcellularLocation>
</comment>
<comment type="caution">
    <text evidence="11">The sequence shown here is derived from an EMBL/GenBank/DDBJ whole genome shotgun (WGS) entry which is preliminary data.</text>
</comment>
<gene>
    <name evidence="11" type="primary">Ifn</name>
    <name evidence="11" type="ORF">CROSUL_R00699</name>
</gene>
<dbReference type="GO" id="GO:0005615">
    <property type="term" value="C:extracellular space"/>
    <property type="evidence" value="ECO:0007669"/>
    <property type="project" value="UniProtKB-KW"/>
</dbReference>
<dbReference type="GO" id="GO:0005125">
    <property type="term" value="F:cytokine activity"/>
    <property type="evidence" value="ECO:0007669"/>
    <property type="project" value="UniProtKB-KW"/>
</dbReference>
<dbReference type="PANTHER" id="PTHR11691:SF73">
    <property type="entry name" value="INTERFERON BETA"/>
    <property type="match status" value="1"/>
</dbReference>
<feature type="signal peptide" evidence="10">
    <location>
        <begin position="1"/>
        <end position="30"/>
    </location>
</feature>
<dbReference type="GO" id="GO:0005126">
    <property type="term" value="F:cytokine receptor binding"/>
    <property type="evidence" value="ECO:0007669"/>
    <property type="project" value="InterPro"/>
</dbReference>
<reference evidence="11 12" key="1">
    <citation type="submission" date="2019-09" db="EMBL/GenBank/DDBJ databases">
        <title>Bird 10,000 Genomes (B10K) Project - Family phase.</title>
        <authorList>
            <person name="Zhang G."/>
        </authorList>
    </citation>
    <scope>NUCLEOTIDE SEQUENCE [LARGE SCALE GENOMIC DNA]</scope>
    <source>
        <strain evidence="11">B10K-DU-003-44</strain>
        <tissue evidence="11">Muscle</tissue>
    </source>
</reference>
<dbReference type="Pfam" id="PF00143">
    <property type="entry name" value="Interferon"/>
    <property type="match status" value="1"/>
</dbReference>
<comment type="function">
    <text evidence="1">Has antiviral activities.</text>
</comment>
<keyword evidence="7 9" id="KW-0051">Antiviral defense</keyword>
<proteinExistence type="inferred from homology"/>
<keyword evidence="5" id="KW-0964">Secreted</keyword>
<keyword evidence="12" id="KW-1185">Reference proteome</keyword>
<name>A0A7K5HMC4_CROSL</name>
<keyword evidence="4 9" id="KW-0202">Cytokine</keyword>
<protein>
    <submittedName>
        <fullName evidence="11">IFN protein</fullName>
    </submittedName>
</protein>
<keyword evidence="8" id="KW-1015">Disulfide bond</keyword>
<sequence length="188" mass="22111">MPAFDNQQTGLRHSSPLLLLLLMALSTTLACQRPPDDTLPWNSLQLLETMAPSPTEPCQHQQPSFFPKVLRHNHHSQQAAFTALRILQNLFHTLSSNRIPQHWDAQAHHNLLNRLQDYIQHLQQCLPAHRMLFKRHGPRNLMLNINKYFRRIHDFLRIHNHSACAWEHVCLEARQCFKHVDTLIRQIK</sequence>